<accession>A0AAN7HEN8</accession>
<evidence type="ECO:0000313" key="2">
    <source>
        <dbReference type="EMBL" id="KAK4246751.1"/>
    </source>
</evidence>
<dbReference type="Proteomes" id="UP001303647">
    <property type="component" value="Unassembled WGS sequence"/>
</dbReference>
<feature type="transmembrane region" description="Helical" evidence="1">
    <location>
        <begin position="602"/>
        <end position="625"/>
    </location>
</feature>
<dbReference type="PANTHER" id="PTHR33973">
    <property type="entry name" value="OS07G0153300 PROTEIN"/>
    <property type="match status" value="1"/>
</dbReference>
<gene>
    <name evidence="2" type="ORF">C7999DRAFT_15145</name>
</gene>
<reference evidence="2" key="2">
    <citation type="submission" date="2023-05" db="EMBL/GenBank/DDBJ databases">
        <authorList>
            <consortium name="Lawrence Berkeley National Laboratory"/>
            <person name="Steindorff A."/>
            <person name="Hensen N."/>
            <person name="Bonometti L."/>
            <person name="Westerberg I."/>
            <person name="Brannstrom I.O."/>
            <person name="Guillou S."/>
            <person name="Cros-Aarteil S."/>
            <person name="Calhoun S."/>
            <person name="Haridas S."/>
            <person name="Kuo A."/>
            <person name="Mondo S."/>
            <person name="Pangilinan J."/>
            <person name="Riley R."/>
            <person name="Labutti K."/>
            <person name="Andreopoulos B."/>
            <person name="Lipzen A."/>
            <person name="Chen C."/>
            <person name="Yanf M."/>
            <person name="Daum C."/>
            <person name="Ng V."/>
            <person name="Clum A."/>
            <person name="Ohm R."/>
            <person name="Martin F."/>
            <person name="Silar P."/>
            <person name="Natvig D."/>
            <person name="Lalanne C."/>
            <person name="Gautier V."/>
            <person name="Ament-Velasquez S.L."/>
            <person name="Kruys A."/>
            <person name="Hutchinson M.I."/>
            <person name="Powell A.J."/>
            <person name="Barry K."/>
            <person name="Miller A.N."/>
            <person name="Grigoriev I.V."/>
            <person name="Debuchy R."/>
            <person name="Gladieux P."/>
            <person name="Thoren M.H."/>
            <person name="Johannesson H."/>
        </authorList>
    </citation>
    <scope>NUCLEOTIDE SEQUENCE</scope>
    <source>
        <strain evidence="2">CBS 359.72</strain>
    </source>
</reference>
<dbReference type="InterPro" id="IPR010775">
    <property type="entry name" value="DUF1365"/>
</dbReference>
<sequence length="633" mass="71230">MAFRAATALAAILLAVYSIFFRDLIDAAWLVSFLAAKHSDLLVRFLGPVSLRRMLEGALGMSILTLLFCQLLRLTGERGEASRWTGHGKVLLYPCRLSHSRLLPKKHSFSYSYLLVGVPVGFEGDAGGVISVKARSRLGFFSRLPMSPPEGWFNIDASDYLERGKPGLSLRGKLDEYLRCQGVRPETYPYAYLVTAARFLGYHFNPVSFWYLYNNDKRLTAMILEVNNTFDERHMYFLVENSLLTRQSVSTSCDGNVDQSKRSCQNEPHQQHSFQQTWAKDFYVSPFNSREGSYTVTASNPLNTRCIEDTAGPINITITLLSSRGYHKMVAILSPAGNPLDPCAMTTAQKICFLARWWHVGFLTYPRILKQAAALFFLHRLRMWPRPEPLKGTLSRRATATERQLEAVFRRYLRHLVEQQSSSSSSSSAAAAATVRVKYTAAAGLLSSDDDVQVFASPAARGKKGAEKRGVDLAAPVSHELEFMVLSPVFYTRFTRYPRNGLDAFLHEFDEARTIWLSRPKLLRCLLTSKERKSSSSFSVVVSGNKSAVFWERLFFKAISHLRPGKVVGASDMDRYVMEYESETERKRYLRCVLRVMIADRIAFGSVGMLEVLGVAVPICLAWWLSKAVLSGA</sequence>
<dbReference type="PANTHER" id="PTHR33973:SF4">
    <property type="entry name" value="OS07G0153300 PROTEIN"/>
    <property type="match status" value="1"/>
</dbReference>
<comment type="caution">
    <text evidence="2">The sequence shown here is derived from an EMBL/GenBank/DDBJ whole genome shotgun (WGS) entry which is preliminary data.</text>
</comment>
<name>A0AAN7HEN8_9PEZI</name>
<keyword evidence="1" id="KW-1133">Transmembrane helix</keyword>
<organism evidence="2 3">
    <name type="scientific">Corynascus novoguineensis</name>
    <dbReference type="NCBI Taxonomy" id="1126955"/>
    <lineage>
        <taxon>Eukaryota</taxon>
        <taxon>Fungi</taxon>
        <taxon>Dikarya</taxon>
        <taxon>Ascomycota</taxon>
        <taxon>Pezizomycotina</taxon>
        <taxon>Sordariomycetes</taxon>
        <taxon>Sordariomycetidae</taxon>
        <taxon>Sordariales</taxon>
        <taxon>Chaetomiaceae</taxon>
        <taxon>Corynascus</taxon>
    </lineage>
</organism>
<evidence type="ECO:0000256" key="1">
    <source>
        <dbReference type="SAM" id="Phobius"/>
    </source>
</evidence>
<evidence type="ECO:0000313" key="3">
    <source>
        <dbReference type="Proteomes" id="UP001303647"/>
    </source>
</evidence>
<proteinExistence type="predicted"/>
<dbReference type="AlphaFoldDB" id="A0AAN7HEN8"/>
<dbReference type="EMBL" id="MU857667">
    <property type="protein sequence ID" value="KAK4246751.1"/>
    <property type="molecule type" value="Genomic_DNA"/>
</dbReference>
<dbReference type="Pfam" id="PF07103">
    <property type="entry name" value="DUF1365"/>
    <property type="match status" value="1"/>
</dbReference>
<protein>
    <submittedName>
        <fullName evidence="2">Uncharacterized protein</fullName>
    </submittedName>
</protein>
<keyword evidence="3" id="KW-1185">Reference proteome</keyword>
<keyword evidence="1" id="KW-0472">Membrane</keyword>
<reference evidence="2" key="1">
    <citation type="journal article" date="2023" name="Mol. Phylogenet. Evol.">
        <title>Genome-scale phylogeny and comparative genomics of the fungal order Sordariales.</title>
        <authorList>
            <person name="Hensen N."/>
            <person name="Bonometti L."/>
            <person name="Westerberg I."/>
            <person name="Brannstrom I.O."/>
            <person name="Guillou S."/>
            <person name="Cros-Aarteil S."/>
            <person name="Calhoun S."/>
            <person name="Haridas S."/>
            <person name="Kuo A."/>
            <person name="Mondo S."/>
            <person name="Pangilinan J."/>
            <person name="Riley R."/>
            <person name="LaButti K."/>
            <person name="Andreopoulos B."/>
            <person name="Lipzen A."/>
            <person name="Chen C."/>
            <person name="Yan M."/>
            <person name="Daum C."/>
            <person name="Ng V."/>
            <person name="Clum A."/>
            <person name="Steindorff A."/>
            <person name="Ohm R.A."/>
            <person name="Martin F."/>
            <person name="Silar P."/>
            <person name="Natvig D.O."/>
            <person name="Lalanne C."/>
            <person name="Gautier V."/>
            <person name="Ament-Velasquez S.L."/>
            <person name="Kruys A."/>
            <person name="Hutchinson M.I."/>
            <person name="Powell A.J."/>
            <person name="Barry K."/>
            <person name="Miller A.N."/>
            <person name="Grigoriev I.V."/>
            <person name="Debuchy R."/>
            <person name="Gladieux P."/>
            <person name="Hiltunen Thoren M."/>
            <person name="Johannesson H."/>
        </authorList>
    </citation>
    <scope>NUCLEOTIDE SEQUENCE</scope>
    <source>
        <strain evidence="2">CBS 359.72</strain>
    </source>
</reference>
<keyword evidence="1" id="KW-0812">Transmembrane</keyword>